<dbReference type="NCBIfam" id="NF040521">
    <property type="entry name" value="C45_proenzyme"/>
    <property type="match status" value="1"/>
</dbReference>
<comment type="caution">
    <text evidence="2">The sequence shown here is derived from an EMBL/GenBank/DDBJ whole genome shotgun (WGS) entry which is preliminary data.</text>
</comment>
<proteinExistence type="predicted"/>
<dbReference type="Gene3D" id="1.10.10.2120">
    <property type="match status" value="1"/>
</dbReference>
<evidence type="ECO:0000259" key="1">
    <source>
        <dbReference type="Pfam" id="PF03417"/>
    </source>
</evidence>
<dbReference type="PANTHER" id="PTHR34180:SF1">
    <property type="entry name" value="BETA-ALANYL-DOPAMINE_CARCININE HYDROLASE"/>
    <property type="match status" value="1"/>
</dbReference>
<gene>
    <name evidence="2" type="ORF">JF625_28310</name>
</gene>
<dbReference type="EMBL" id="JAEKLZ010000483">
    <property type="protein sequence ID" value="MBW8729040.1"/>
    <property type="molecule type" value="Genomic_DNA"/>
</dbReference>
<dbReference type="AlphaFoldDB" id="A0A952FTJ2"/>
<dbReference type="InterPro" id="IPR005079">
    <property type="entry name" value="Peptidase_C45_hydrolase"/>
</dbReference>
<feature type="domain" description="Peptidase C45 hydrolase" evidence="1">
    <location>
        <begin position="97"/>
        <end position="202"/>
    </location>
</feature>
<dbReference type="Gene3D" id="3.60.60.10">
    <property type="entry name" value="Penicillin V Acylase, Chain A"/>
    <property type="match status" value="1"/>
</dbReference>
<organism evidence="2 3">
    <name type="scientific">Inquilinus limosus</name>
    <dbReference type="NCBI Taxonomy" id="171674"/>
    <lineage>
        <taxon>Bacteria</taxon>
        <taxon>Pseudomonadati</taxon>
        <taxon>Pseudomonadota</taxon>
        <taxon>Alphaproteobacteria</taxon>
        <taxon>Rhodospirillales</taxon>
        <taxon>Rhodospirillaceae</taxon>
        <taxon>Inquilinus</taxon>
    </lineage>
</organism>
<dbReference type="Proteomes" id="UP000700706">
    <property type="component" value="Unassembled WGS sequence"/>
</dbReference>
<dbReference type="InterPro" id="IPR047794">
    <property type="entry name" value="C45_proenzyme-like"/>
</dbReference>
<dbReference type="InterPro" id="IPR047801">
    <property type="entry name" value="Peptidase_C45"/>
</dbReference>
<evidence type="ECO:0000313" key="3">
    <source>
        <dbReference type="Proteomes" id="UP000700706"/>
    </source>
</evidence>
<evidence type="ECO:0000313" key="2">
    <source>
        <dbReference type="EMBL" id="MBW8729040.1"/>
    </source>
</evidence>
<name>A0A952FTJ2_9PROT</name>
<sequence>MAIARWTPELDAEIRGIAEGAGQPEEIVFALQLLDEEWWYGGAEWPAHCSSLALAPRDGQPARVAQTLDLPQWREGLQAVLRVTDAAGGPAYIFTCAGMIGLVGVTARGFGLCVNTLIQLSHSRTGLPVAFVVRGALAQPDRAAATRFLTTVDHASGQNYVIGDRHGVAMLECSAGAKAEHKPGADRLWHTNHPLASRDLASGGIGNDWRTDSVLRCAALERRLADPAALVDLAAVQAALASRDDPAAPVSIVPDPAASPDKGCTLTAVIYEFGDATTLHYTGGAPSVADWATLRVG</sequence>
<protein>
    <recommendedName>
        <fullName evidence="1">Peptidase C45 hydrolase domain-containing protein</fullName>
    </recommendedName>
</protein>
<dbReference type="Pfam" id="PF03417">
    <property type="entry name" value="AAT"/>
    <property type="match status" value="1"/>
</dbReference>
<accession>A0A952FTJ2</accession>
<reference evidence="2" key="1">
    <citation type="submission" date="2020-06" db="EMBL/GenBank/DDBJ databases">
        <title>Stable isotope informed genome-resolved metagenomics uncovers potential trophic interactions in rhizosphere soil.</title>
        <authorList>
            <person name="Starr E.P."/>
            <person name="Shi S."/>
            <person name="Blazewicz S.J."/>
            <person name="Koch B.J."/>
            <person name="Probst A.J."/>
            <person name="Hungate B.A."/>
            <person name="Pett-Ridge J."/>
            <person name="Firestone M.K."/>
            <person name="Banfield J.F."/>
        </authorList>
    </citation>
    <scope>NUCLEOTIDE SEQUENCE</scope>
    <source>
        <strain evidence="2">YM_69_17</strain>
    </source>
</reference>
<dbReference type="PANTHER" id="PTHR34180">
    <property type="entry name" value="PEPTIDASE C45"/>
    <property type="match status" value="1"/>
</dbReference>